<evidence type="ECO:0000256" key="2">
    <source>
        <dbReference type="PROSITE-ProRule" id="PRU00176"/>
    </source>
</evidence>
<feature type="region of interest" description="Disordered" evidence="3">
    <location>
        <begin position="78"/>
        <end position="97"/>
    </location>
</feature>
<keyword evidence="1 2" id="KW-0694">RNA-binding</keyword>
<reference evidence="5" key="1">
    <citation type="submission" date="2022-09" db="EMBL/GenBank/DDBJ databases">
        <title>Fusarium specimens isolated from Avocado Roots.</title>
        <authorList>
            <person name="Stajich J."/>
            <person name="Roper C."/>
            <person name="Heimlech-Rivalta G."/>
        </authorList>
    </citation>
    <scope>NUCLEOTIDE SEQUENCE</scope>
    <source>
        <strain evidence="5">CF00136</strain>
    </source>
</reference>
<dbReference type="PROSITE" id="PS50102">
    <property type="entry name" value="RRM"/>
    <property type="match status" value="1"/>
</dbReference>
<dbReference type="OrthoDB" id="417481at2759"/>
<dbReference type="CDD" id="cd00590">
    <property type="entry name" value="RRM_SF"/>
    <property type="match status" value="1"/>
</dbReference>
<protein>
    <recommendedName>
        <fullName evidence="4">RRM domain-containing protein</fullName>
    </recommendedName>
</protein>
<dbReference type="Proteomes" id="UP001152049">
    <property type="component" value="Unassembled WGS sequence"/>
</dbReference>
<dbReference type="PANTHER" id="PTHR23189">
    <property type="entry name" value="RNA RECOGNITION MOTIF-CONTAINING"/>
    <property type="match status" value="1"/>
</dbReference>
<accession>A0A9W8RQ66</accession>
<dbReference type="CDD" id="cd12532">
    <property type="entry name" value="RRM3_MEI2_fungi"/>
    <property type="match status" value="1"/>
</dbReference>
<feature type="compositionally biased region" description="Polar residues" evidence="3">
    <location>
        <begin position="10"/>
        <end position="30"/>
    </location>
</feature>
<dbReference type="InterPro" id="IPR007201">
    <property type="entry name" value="Mei2-like_Rrm_C"/>
</dbReference>
<dbReference type="EMBL" id="JAOQAZ010000040">
    <property type="protein sequence ID" value="KAJ4247210.1"/>
    <property type="molecule type" value="Genomic_DNA"/>
</dbReference>
<evidence type="ECO:0000256" key="1">
    <source>
        <dbReference type="ARBA" id="ARBA00022884"/>
    </source>
</evidence>
<dbReference type="InterPro" id="IPR034862">
    <property type="entry name" value="Fungal_Mei2-like_RRM3"/>
</dbReference>
<name>A0A9W8RQ66_9HYPO</name>
<sequence length="662" mass="72634">MASRRDNRGYNMSSPPEGTLMDSFQGTPETRLTMFSPGESSSGAPGYANGLAGPSTSGSARRSQNSIYNDRVVSNYESDPFVDSRGGNGNGLSPTAAAFQPVGHRAKGKAGACFLPPGSPTVASAPSDDMGVSSTVEVCASPPASVTDIGNFITECNKKGVKLYGGRNLETSGGRVFVVFEDLRDAAWAFLALRQYKQEWIVVYINISQEKLDQGSARLTELGQVSVVTGTTNYAIIDPGHVLEITQKALNTYGQLFALVRLINYPDGSFRAIAQFCKVTDALNAIKAFNCVTVDGVKITVRDLKDTRPAYGGDDIANSMQGMTLQAPGGRYQQPGMFPQNNHGVSPYMAGPSFNGSMFAPGGPYAQNFPLSGTYYQPPGPPSPAMTARNGAMIHSRDPSHGHGAMNGFGRWDPRRNQLSRYGRGPSRGMNNNVVDLNELIAGRDVRTTVSLEVNLEVISLAKSQQIMLRNIPNKVDQPLLKRIVDASSFGKYDFMYLRIDFANDCNVGYAFINFVRAEYIIDFVQERANKRWNCFKSDKVAEVSYATIQGKDCLVQKFRNSSVMLEAEHYRPKLFYTVHSEDAALIGKEEPFPGPDNHSKMRRSCENAEHVGLFTPTAGQHFRDEQRRRTSQYDRGTRLAALEEISNETSLGPYYGRNMRR</sequence>
<keyword evidence="6" id="KW-1185">Reference proteome</keyword>
<comment type="caution">
    <text evidence="5">The sequence shown here is derived from an EMBL/GenBank/DDBJ whole genome shotgun (WGS) entry which is preliminary data.</text>
</comment>
<dbReference type="SUPFAM" id="SSF54928">
    <property type="entry name" value="RNA-binding domain, RBD"/>
    <property type="match status" value="1"/>
</dbReference>
<evidence type="ECO:0000256" key="3">
    <source>
        <dbReference type="SAM" id="MobiDB-lite"/>
    </source>
</evidence>
<evidence type="ECO:0000313" key="5">
    <source>
        <dbReference type="EMBL" id="KAJ4247210.1"/>
    </source>
</evidence>
<dbReference type="AlphaFoldDB" id="A0A9W8RQ66"/>
<organism evidence="5 6">
    <name type="scientific">Fusarium torreyae</name>
    <dbReference type="NCBI Taxonomy" id="1237075"/>
    <lineage>
        <taxon>Eukaryota</taxon>
        <taxon>Fungi</taxon>
        <taxon>Dikarya</taxon>
        <taxon>Ascomycota</taxon>
        <taxon>Pezizomycotina</taxon>
        <taxon>Sordariomycetes</taxon>
        <taxon>Hypocreomycetidae</taxon>
        <taxon>Hypocreales</taxon>
        <taxon>Nectriaceae</taxon>
        <taxon>Fusarium</taxon>
    </lineage>
</organism>
<proteinExistence type="predicted"/>
<dbReference type="InterPro" id="IPR000504">
    <property type="entry name" value="RRM_dom"/>
</dbReference>
<evidence type="ECO:0000259" key="4">
    <source>
        <dbReference type="PROSITE" id="PS50102"/>
    </source>
</evidence>
<feature type="compositionally biased region" description="Polar residues" evidence="3">
    <location>
        <begin position="54"/>
        <end position="68"/>
    </location>
</feature>
<evidence type="ECO:0000313" key="6">
    <source>
        <dbReference type="Proteomes" id="UP001152049"/>
    </source>
</evidence>
<dbReference type="GO" id="GO:0003723">
    <property type="term" value="F:RNA binding"/>
    <property type="evidence" value="ECO:0007669"/>
    <property type="project" value="UniProtKB-UniRule"/>
</dbReference>
<dbReference type="InterPro" id="IPR035979">
    <property type="entry name" value="RBD_domain_sf"/>
</dbReference>
<gene>
    <name evidence="5" type="ORF">NW762_013349</name>
</gene>
<feature type="region of interest" description="Disordered" evidence="3">
    <location>
        <begin position="1"/>
        <end position="72"/>
    </location>
</feature>
<feature type="domain" description="RRM" evidence="4">
    <location>
        <begin position="465"/>
        <end position="549"/>
    </location>
</feature>
<dbReference type="Pfam" id="PF04059">
    <property type="entry name" value="RRM_2"/>
    <property type="match status" value="1"/>
</dbReference>